<evidence type="ECO:0000256" key="6">
    <source>
        <dbReference type="ARBA" id="ARBA00023004"/>
    </source>
</evidence>
<comment type="similarity">
    <text evidence="1">Belongs to the catalase family.</text>
</comment>
<evidence type="ECO:0000256" key="4">
    <source>
        <dbReference type="ARBA" id="ARBA00022723"/>
    </source>
</evidence>
<evidence type="ECO:0000313" key="9">
    <source>
        <dbReference type="Proteomes" id="UP001196413"/>
    </source>
</evidence>
<comment type="caution">
    <text evidence="8">The sequence shown here is derived from an EMBL/GenBank/DDBJ whole genome shotgun (WGS) entry which is preliminary data.</text>
</comment>
<sequence length="88" mass="10522">MVSGRRRGASRIDQRRYFDQPREFWTKVLSNAERERLVENIFHTMKDCLPHIQDRAIDNFRTVHSDFGGRLRQMVDAYNAQKGCRPRI</sequence>
<organism evidence="8 9">
    <name type="scientific">Parelaphostrongylus tenuis</name>
    <name type="common">Meningeal worm</name>
    <dbReference type="NCBI Taxonomy" id="148309"/>
    <lineage>
        <taxon>Eukaryota</taxon>
        <taxon>Metazoa</taxon>
        <taxon>Ecdysozoa</taxon>
        <taxon>Nematoda</taxon>
        <taxon>Chromadorea</taxon>
        <taxon>Rhabditida</taxon>
        <taxon>Rhabditina</taxon>
        <taxon>Rhabditomorpha</taxon>
        <taxon>Strongyloidea</taxon>
        <taxon>Metastrongylidae</taxon>
        <taxon>Parelaphostrongylus</taxon>
    </lineage>
</organism>
<dbReference type="Pfam" id="PF06628">
    <property type="entry name" value="Catalase-rel"/>
    <property type="match status" value="1"/>
</dbReference>
<keyword evidence="2" id="KW-0575">Peroxidase</keyword>
<accession>A0AAD5R075</accession>
<evidence type="ECO:0000256" key="1">
    <source>
        <dbReference type="ARBA" id="ARBA00005329"/>
    </source>
</evidence>
<dbReference type="InterPro" id="IPR020835">
    <property type="entry name" value="Catalase_sf"/>
</dbReference>
<feature type="domain" description="Catalase immune-responsive" evidence="7">
    <location>
        <begin position="12"/>
        <end position="74"/>
    </location>
</feature>
<dbReference type="SUPFAM" id="SSF56634">
    <property type="entry name" value="Heme-dependent catalase-like"/>
    <property type="match status" value="1"/>
</dbReference>
<dbReference type="Proteomes" id="UP001196413">
    <property type="component" value="Unassembled WGS sequence"/>
</dbReference>
<dbReference type="GO" id="GO:0005777">
    <property type="term" value="C:peroxisome"/>
    <property type="evidence" value="ECO:0007669"/>
    <property type="project" value="TreeGrafter"/>
</dbReference>
<evidence type="ECO:0000256" key="5">
    <source>
        <dbReference type="ARBA" id="ARBA00023002"/>
    </source>
</evidence>
<dbReference type="InterPro" id="IPR018028">
    <property type="entry name" value="Catalase"/>
</dbReference>
<dbReference type="GO" id="GO:0046872">
    <property type="term" value="F:metal ion binding"/>
    <property type="evidence" value="ECO:0007669"/>
    <property type="project" value="UniProtKB-KW"/>
</dbReference>
<dbReference type="GO" id="GO:0004096">
    <property type="term" value="F:catalase activity"/>
    <property type="evidence" value="ECO:0007669"/>
    <property type="project" value="InterPro"/>
</dbReference>
<evidence type="ECO:0000256" key="3">
    <source>
        <dbReference type="ARBA" id="ARBA00022617"/>
    </source>
</evidence>
<name>A0AAD5R075_PARTN</name>
<dbReference type="Gene3D" id="2.40.180.10">
    <property type="entry name" value="Catalase core domain"/>
    <property type="match status" value="1"/>
</dbReference>
<keyword evidence="9" id="KW-1185">Reference proteome</keyword>
<proteinExistence type="inferred from homology"/>
<keyword evidence="5" id="KW-0560">Oxidoreductase</keyword>
<dbReference type="PANTHER" id="PTHR11465:SF9">
    <property type="entry name" value="CATALASE"/>
    <property type="match status" value="1"/>
</dbReference>
<dbReference type="EMBL" id="JAHQIW010005778">
    <property type="protein sequence ID" value="KAJ1367096.1"/>
    <property type="molecule type" value="Genomic_DNA"/>
</dbReference>
<dbReference type="GO" id="GO:0005739">
    <property type="term" value="C:mitochondrion"/>
    <property type="evidence" value="ECO:0007669"/>
    <property type="project" value="TreeGrafter"/>
</dbReference>
<protein>
    <recommendedName>
        <fullName evidence="7">Catalase immune-responsive domain-containing protein</fullName>
    </recommendedName>
</protein>
<dbReference type="PANTHER" id="PTHR11465">
    <property type="entry name" value="CATALASE"/>
    <property type="match status" value="1"/>
</dbReference>
<dbReference type="GO" id="GO:0042744">
    <property type="term" value="P:hydrogen peroxide catabolic process"/>
    <property type="evidence" value="ECO:0007669"/>
    <property type="project" value="TreeGrafter"/>
</dbReference>
<gene>
    <name evidence="8" type="ORF">KIN20_027949</name>
</gene>
<dbReference type="GO" id="GO:0042542">
    <property type="term" value="P:response to hydrogen peroxide"/>
    <property type="evidence" value="ECO:0007669"/>
    <property type="project" value="TreeGrafter"/>
</dbReference>
<evidence type="ECO:0000259" key="7">
    <source>
        <dbReference type="Pfam" id="PF06628"/>
    </source>
</evidence>
<evidence type="ECO:0000313" key="8">
    <source>
        <dbReference type="EMBL" id="KAJ1367096.1"/>
    </source>
</evidence>
<evidence type="ECO:0000256" key="2">
    <source>
        <dbReference type="ARBA" id="ARBA00022559"/>
    </source>
</evidence>
<dbReference type="AlphaFoldDB" id="A0AAD5R075"/>
<keyword evidence="3" id="KW-0349">Heme</keyword>
<dbReference type="InterPro" id="IPR010582">
    <property type="entry name" value="Catalase_immune_responsive"/>
</dbReference>
<keyword evidence="6" id="KW-0408">Iron</keyword>
<keyword evidence="4" id="KW-0479">Metal-binding</keyword>
<dbReference type="GO" id="GO:0020037">
    <property type="term" value="F:heme binding"/>
    <property type="evidence" value="ECO:0007669"/>
    <property type="project" value="InterPro"/>
</dbReference>
<reference evidence="8" key="1">
    <citation type="submission" date="2021-06" db="EMBL/GenBank/DDBJ databases">
        <title>Parelaphostrongylus tenuis whole genome reference sequence.</title>
        <authorList>
            <person name="Garwood T.J."/>
            <person name="Larsen P.A."/>
            <person name="Fountain-Jones N.M."/>
            <person name="Garbe J.R."/>
            <person name="Macchietto M.G."/>
            <person name="Kania S.A."/>
            <person name="Gerhold R.W."/>
            <person name="Richards J.E."/>
            <person name="Wolf T.M."/>
        </authorList>
    </citation>
    <scope>NUCLEOTIDE SEQUENCE</scope>
    <source>
        <strain evidence="8">MNPRO001-30</strain>
        <tissue evidence="8">Meninges</tissue>
    </source>
</reference>